<evidence type="ECO:0000313" key="2">
    <source>
        <dbReference type="Proteomes" id="UP001060085"/>
    </source>
</evidence>
<comment type="caution">
    <text evidence="1">The sequence shown here is derived from an EMBL/GenBank/DDBJ whole genome shotgun (WGS) entry which is preliminary data.</text>
</comment>
<evidence type="ECO:0000313" key="1">
    <source>
        <dbReference type="EMBL" id="KAI5660245.1"/>
    </source>
</evidence>
<gene>
    <name evidence="1" type="ORF">M9H77_29038</name>
</gene>
<name>A0ACC0AJ05_CATRO</name>
<accession>A0ACC0AJ05</accession>
<keyword evidence="2" id="KW-1185">Reference proteome</keyword>
<reference evidence="2" key="1">
    <citation type="journal article" date="2023" name="Nat. Plants">
        <title>Single-cell RNA sequencing provides a high-resolution roadmap for understanding the multicellular compartmentation of specialized metabolism.</title>
        <authorList>
            <person name="Sun S."/>
            <person name="Shen X."/>
            <person name="Li Y."/>
            <person name="Li Y."/>
            <person name="Wang S."/>
            <person name="Li R."/>
            <person name="Zhang H."/>
            <person name="Shen G."/>
            <person name="Guo B."/>
            <person name="Wei J."/>
            <person name="Xu J."/>
            <person name="St-Pierre B."/>
            <person name="Chen S."/>
            <person name="Sun C."/>
        </authorList>
    </citation>
    <scope>NUCLEOTIDE SEQUENCE [LARGE SCALE GENOMIC DNA]</scope>
</reference>
<dbReference type="EMBL" id="CM044706">
    <property type="protein sequence ID" value="KAI5660245.1"/>
    <property type="molecule type" value="Genomic_DNA"/>
</dbReference>
<proteinExistence type="predicted"/>
<sequence length="478" mass="55267">MDRKRTSNAVQRKKSCLRSDASDVDRFEKLRDLIMNIVSFLTVSDMINVCCVYPGWMGQWVRTTQSLNLPIPQKTKFKVARDFRNYWKIYESEILEHTQRVDHSLKSHQALHLDELKIGAYRDTCELSQVHSWIKFAIQKGVKTFELVFNTAGRVPMSRCSFLKVEDFANLLDGSERHLHHPSRAIPEKHQLRSFCCLQSISLGFFDVSDEIIGYFLKNCMFLEFLRVEFSDTLLSLEVVDGVRLKCLEIIRCLNFRSLKISSRNLVSLVYIGPNIDVPFKGVSCNSLELTIGDQYGESFALEQSKHATYLSMLETVNYAVSCKVHVLLCRAPFKIAEMKNLKHLALKVPIGKSLMGYTTFFIAAPRLVTFKMEYSLRRSFEETEEEFRRREEVDKLHETSRAPHQHLQMVELIGFHNQLPDIRFATHLIKMAVDLKKMVLRFRHHSGHAKAMSHVNEVLREEMPPGVELVMSKTTGV</sequence>
<dbReference type="Proteomes" id="UP001060085">
    <property type="component" value="Linkage Group LG06"/>
</dbReference>
<protein>
    <submittedName>
        <fullName evidence="1">Uncharacterized protein</fullName>
    </submittedName>
</protein>
<organism evidence="1 2">
    <name type="scientific">Catharanthus roseus</name>
    <name type="common">Madagascar periwinkle</name>
    <name type="synonym">Vinca rosea</name>
    <dbReference type="NCBI Taxonomy" id="4058"/>
    <lineage>
        <taxon>Eukaryota</taxon>
        <taxon>Viridiplantae</taxon>
        <taxon>Streptophyta</taxon>
        <taxon>Embryophyta</taxon>
        <taxon>Tracheophyta</taxon>
        <taxon>Spermatophyta</taxon>
        <taxon>Magnoliopsida</taxon>
        <taxon>eudicotyledons</taxon>
        <taxon>Gunneridae</taxon>
        <taxon>Pentapetalae</taxon>
        <taxon>asterids</taxon>
        <taxon>lamiids</taxon>
        <taxon>Gentianales</taxon>
        <taxon>Apocynaceae</taxon>
        <taxon>Rauvolfioideae</taxon>
        <taxon>Vinceae</taxon>
        <taxon>Catharanthinae</taxon>
        <taxon>Catharanthus</taxon>
    </lineage>
</organism>